<evidence type="ECO:0000256" key="9">
    <source>
        <dbReference type="RuleBase" id="RU365048"/>
    </source>
</evidence>
<evidence type="ECO:0000313" key="12">
    <source>
        <dbReference type="Proteomes" id="UP000094385"/>
    </source>
</evidence>
<dbReference type="InterPro" id="IPR010920">
    <property type="entry name" value="LSM_dom_sf"/>
</dbReference>
<dbReference type="SMART" id="SM00651">
    <property type="entry name" value="Sm"/>
    <property type="match status" value="1"/>
</dbReference>
<dbReference type="PANTHER" id="PTHR15588">
    <property type="entry name" value="LSM1"/>
    <property type="match status" value="1"/>
</dbReference>
<accession>A0A1E3Q1I3</accession>
<evidence type="ECO:0000256" key="4">
    <source>
        <dbReference type="ARBA" id="ARBA00022728"/>
    </source>
</evidence>
<dbReference type="OrthoDB" id="422364at2759"/>
<dbReference type="InterPro" id="IPR047575">
    <property type="entry name" value="Sm"/>
</dbReference>
<evidence type="ECO:0000256" key="1">
    <source>
        <dbReference type="ARBA" id="ARBA00004123"/>
    </source>
</evidence>
<name>A0A1E3Q1I3_LIPST</name>
<keyword evidence="12" id="KW-1185">Reference proteome</keyword>
<keyword evidence="4 9" id="KW-0747">Spliceosome</keyword>
<dbReference type="EMBL" id="KV454299">
    <property type="protein sequence ID" value="ODQ70897.1"/>
    <property type="molecule type" value="Genomic_DNA"/>
</dbReference>
<dbReference type="GO" id="GO:0046540">
    <property type="term" value="C:U4/U6 x U5 tri-snRNP complex"/>
    <property type="evidence" value="ECO:0007669"/>
    <property type="project" value="UniProtKB-UniRule"/>
</dbReference>
<evidence type="ECO:0000256" key="6">
    <source>
        <dbReference type="ARBA" id="ARBA00023187"/>
    </source>
</evidence>
<protein>
    <recommendedName>
        <fullName evidence="9">LSM2-LSM8 complex subunit LSM8</fullName>
    </recommendedName>
</protein>
<evidence type="ECO:0000256" key="2">
    <source>
        <dbReference type="ARBA" id="ARBA00006850"/>
    </source>
</evidence>
<feature type="domain" description="Sm" evidence="10">
    <location>
        <begin position="1"/>
        <end position="75"/>
    </location>
</feature>
<evidence type="ECO:0000259" key="10">
    <source>
        <dbReference type="PROSITE" id="PS52002"/>
    </source>
</evidence>
<dbReference type="InterPro" id="IPR001163">
    <property type="entry name" value="Sm_dom_euk/arc"/>
</dbReference>
<gene>
    <name evidence="9" type="primary">LSM8</name>
    <name evidence="11" type="ORF">LIPSTDRAFT_5647</name>
</gene>
<dbReference type="FunFam" id="2.30.30.100:FF:000027">
    <property type="entry name" value="U6 snRNA-associated Sm-like protein LSm8"/>
    <property type="match status" value="1"/>
</dbReference>
<dbReference type="InterPro" id="IPR034103">
    <property type="entry name" value="Lsm8"/>
</dbReference>
<dbReference type="PANTHER" id="PTHR15588:SF9">
    <property type="entry name" value="U6 SNRNA-ASSOCIATED SM-LIKE PROTEIN LSM8"/>
    <property type="match status" value="1"/>
</dbReference>
<organism evidence="11 12">
    <name type="scientific">Lipomyces starkeyi NRRL Y-11557</name>
    <dbReference type="NCBI Taxonomy" id="675824"/>
    <lineage>
        <taxon>Eukaryota</taxon>
        <taxon>Fungi</taxon>
        <taxon>Dikarya</taxon>
        <taxon>Ascomycota</taxon>
        <taxon>Saccharomycotina</taxon>
        <taxon>Lipomycetes</taxon>
        <taxon>Lipomycetales</taxon>
        <taxon>Lipomycetaceae</taxon>
        <taxon>Lipomyces</taxon>
    </lineage>
</organism>
<dbReference type="AlphaFoldDB" id="A0A1E3Q1I3"/>
<keyword evidence="3 9" id="KW-0507">mRNA processing</keyword>
<dbReference type="CDD" id="cd01727">
    <property type="entry name" value="LSm8"/>
    <property type="match status" value="1"/>
</dbReference>
<keyword evidence="6 9" id="KW-0508">mRNA splicing</keyword>
<dbReference type="GO" id="GO:0005688">
    <property type="term" value="C:U6 snRNP"/>
    <property type="evidence" value="ECO:0007669"/>
    <property type="project" value="UniProtKB-UniRule"/>
</dbReference>
<keyword evidence="7 9" id="KW-0539">Nucleus</keyword>
<dbReference type="GO" id="GO:0003729">
    <property type="term" value="F:mRNA binding"/>
    <property type="evidence" value="ECO:0007669"/>
    <property type="project" value="TreeGrafter"/>
</dbReference>
<dbReference type="GO" id="GO:0071011">
    <property type="term" value="C:precatalytic spliceosome"/>
    <property type="evidence" value="ECO:0007669"/>
    <property type="project" value="TreeGrafter"/>
</dbReference>
<comment type="subcellular location">
    <subcellularLocation>
        <location evidence="1 9">Nucleus</location>
    </subcellularLocation>
</comment>
<proteinExistence type="inferred from homology"/>
<dbReference type="GO" id="GO:0030620">
    <property type="term" value="F:U2 snRNA binding"/>
    <property type="evidence" value="ECO:0007669"/>
    <property type="project" value="EnsemblFungi"/>
</dbReference>
<dbReference type="PROSITE" id="PS52002">
    <property type="entry name" value="SM"/>
    <property type="match status" value="1"/>
</dbReference>
<dbReference type="Gene3D" id="2.30.30.100">
    <property type="match status" value="1"/>
</dbReference>
<comment type="similarity">
    <text evidence="2 9">Belongs to the snRNP Sm proteins family.</text>
</comment>
<keyword evidence="8 9" id="KW-0687">Ribonucleoprotein</keyword>
<evidence type="ECO:0000256" key="7">
    <source>
        <dbReference type="ARBA" id="ARBA00023242"/>
    </source>
</evidence>
<dbReference type="Proteomes" id="UP000094385">
    <property type="component" value="Unassembled WGS sequence"/>
</dbReference>
<sequence>MSALAPYVGKAVVVITSDGRLFTGILQGYDQTTNIILESAKERVITPDAPTEVLDLGLYLLRGESVALCGLVDDEIDSQIEWDKVRGLRLGETKKLGR</sequence>
<evidence type="ECO:0000313" key="11">
    <source>
        <dbReference type="EMBL" id="ODQ70897.1"/>
    </source>
</evidence>
<keyword evidence="5 9" id="KW-0694">RNA-binding</keyword>
<evidence type="ECO:0000256" key="8">
    <source>
        <dbReference type="ARBA" id="ARBA00023274"/>
    </source>
</evidence>
<comment type="subunit">
    <text evidence="9">LSm subunits form a heteromer with a doughnut shape.</text>
</comment>
<dbReference type="GO" id="GO:0005682">
    <property type="term" value="C:U5 snRNP"/>
    <property type="evidence" value="ECO:0007669"/>
    <property type="project" value="EnsemblFungi"/>
</dbReference>
<dbReference type="Pfam" id="PF01423">
    <property type="entry name" value="LSM"/>
    <property type="match status" value="1"/>
</dbReference>
<dbReference type="STRING" id="675824.A0A1E3Q1I3"/>
<evidence type="ECO:0000256" key="5">
    <source>
        <dbReference type="ARBA" id="ARBA00022884"/>
    </source>
</evidence>
<reference evidence="11 12" key="1">
    <citation type="journal article" date="2016" name="Proc. Natl. Acad. Sci. U.S.A.">
        <title>Comparative genomics of biotechnologically important yeasts.</title>
        <authorList>
            <person name="Riley R."/>
            <person name="Haridas S."/>
            <person name="Wolfe K.H."/>
            <person name="Lopes M.R."/>
            <person name="Hittinger C.T."/>
            <person name="Goeker M."/>
            <person name="Salamov A.A."/>
            <person name="Wisecaver J.H."/>
            <person name="Long T.M."/>
            <person name="Calvey C.H."/>
            <person name="Aerts A.L."/>
            <person name="Barry K.W."/>
            <person name="Choi C."/>
            <person name="Clum A."/>
            <person name="Coughlan A.Y."/>
            <person name="Deshpande S."/>
            <person name="Douglass A.P."/>
            <person name="Hanson S.J."/>
            <person name="Klenk H.-P."/>
            <person name="LaButti K.M."/>
            <person name="Lapidus A."/>
            <person name="Lindquist E.A."/>
            <person name="Lipzen A.M."/>
            <person name="Meier-Kolthoff J.P."/>
            <person name="Ohm R.A."/>
            <person name="Otillar R.P."/>
            <person name="Pangilinan J.L."/>
            <person name="Peng Y."/>
            <person name="Rokas A."/>
            <person name="Rosa C.A."/>
            <person name="Scheuner C."/>
            <person name="Sibirny A.A."/>
            <person name="Slot J.C."/>
            <person name="Stielow J.B."/>
            <person name="Sun H."/>
            <person name="Kurtzman C.P."/>
            <person name="Blackwell M."/>
            <person name="Grigoriev I.V."/>
            <person name="Jeffries T.W."/>
        </authorList>
    </citation>
    <scope>NUCLEOTIDE SEQUENCE [LARGE SCALE GENOMIC DNA]</scope>
    <source>
        <strain evidence="11 12">NRRL Y-11557</strain>
    </source>
</reference>
<evidence type="ECO:0000256" key="3">
    <source>
        <dbReference type="ARBA" id="ARBA00022664"/>
    </source>
</evidence>
<comment type="function">
    <text evidence="9">Plays role in pre-mRNA splicing as component of the U4/U6-U5 tri-snRNP complex that is involved in spliceosome assembly, and as component of the precatalytic spliceosome (spliceosome B complex). The heptameric LSM2-8 complex binds specifically to the 3'-terminal U-tract of U6 snRNA.</text>
</comment>
<dbReference type="SUPFAM" id="SSF50182">
    <property type="entry name" value="Sm-like ribonucleoproteins"/>
    <property type="match status" value="1"/>
</dbReference>
<dbReference type="InterPro" id="IPR044642">
    <property type="entry name" value="PTHR15588"/>
</dbReference>
<dbReference type="GO" id="GO:0000398">
    <property type="term" value="P:mRNA splicing, via spliceosome"/>
    <property type="evidence" value="ECO:0007669"/>
    <property type="project" value="UniProtKB-UniRule"/>
</dbReference>